<protein>
    <submittedName>
        <fullName evidence="4">L-cysteine/cystine lyase</fullName>
    </submittedName>
</protein>
<evidence type="ECO:0000313" key="4">
    <source>
        <dbReference type="EMBL" id="SEH15044.1"/>
    </source>
</evidence>
<evidence type="ECO:0000256" key="2">
    <source>
        <dbReference type="ARBA" id="ARBA00022898"/>
    </source>
</evidence>
<dbReference type="PANTHER" id="PTHR43586">
    <property type="entry name" value="CYSTEINE DESULFURASE"/>
    <property type="match status" value="1"/>
</dbReference>
<dbReference type="SUPFAM" id="SSF53383">
    <property type="entry name" value="PLP-dependent transferases"/>
    <property type="match status" value="1"/>
</dbReference>
<dbReference type="AlphaFoldDB" id="A0A1H6FZ42"/>
<proteinExistence type="predicted"/>
<feature type="domain" description="Aminotransferase class V" evidence="3">
    <location>
        <begin position="37"/>
        <end position="365"/>
    </location>
</feature>
<dbReference type="Gene3D" id="3.40.640.10">
    <property type="entry name" value="Type I PLP-dependent aspartate aminotransferase-like (Major domain)"/>
    <property type="match status" value="1"/>
</dbReference>
<sequence>MPASRQSVTASGALRARFPVFERGIAYLNAGTNGPVPANAARAASAAVERQSCDGRSGSAFFEELVERPAQALRAAAARWLGCEPGEVALTRSTTDGINVALAAFPLGRGDEVLTSDQEHPGLLAPLLQRARDRGFSVRTAPLRELPNAVGPRTRLIACSHVSWVSGQMAPLAALADLGVPTLFDGAQALGALAVDVRGCGCTFYAAPAQKWLCGPNGIGFLYVRGDLGETLAPPWPGYQSLANPHDPSALQWHSGARRFDTLEPVPHDLAWALAALEELEAEGRSRVLSAGPALAEQAARSLREEGLEVVPRGPSTLVSVRLGEDAAQVVQALAAQRVIVRDVPGWGLLRASFGAWNDESDLARLLEGLRRWRRRGSAAL</sequence>
<dbReference type="InterPro" id="IPR015421">
    <property type="entry name" value="PyrdxlP-dep_Trfase_major"/>
</dbReference>
<reference evidence="5" key="1">
    <citation type="submission" date="2016-10" db="EMBL/GenBank/DDBJ databases">
        <authorList>
            <person name="Varghese N."/>
            <person name="Submissions S."/>
        </authorList>
    </citation>
    <scope>NUCLEOTIDE SEQUENCE [LARGE SCALE GENOMIC DNA]</scope>
    <source>
        <strain evidence="5">ATCC 35263</strain>
    </source>
</reference>
<gene>
    <name evidence="4" type="ORF">SAMN02745716_1821</name>
</gene>
<dbReference type="InterPro" id="IPR015422">
    <property type="entry name" value="PyrdxlP-dep_Trfase_small"/>
</dbReference>
<name>A0A1H6FZ42_THEAL</name>
<organism evidence="4 5">
    <name type="scientific">Thermoleophilum album</name>
    <dbReference type="NCBI Taxonomy" id="29539"/>
    <lineage>
        <taxon>Bacteria</taxon>
        <taxon>Bacillati</taxon>
        <taxon>Actinomycetota</taxon>
        <taxon>Thermoleophilia</taxon>
        <taxon>Thermoleophilales</taxon>
        <taxon>Thermoleophilaceae</taxon>
        <taxon>Thermoleophilum</taxon>
    </lineage>
</organism>
<dbReference type="EMBL" id="FNWJ01000002">
    <property type="protein sequence ID" value="SEH15044.1"/>
    <property type="molecule type" value="Genomic_DNA"/>
</dbReference>
<dbReference type="InterPro" id="IPR015424">
    <property type="entry name" value="PyrdxlP-dep_Trfase"/>
</dbReference>
<evidence type="ECO:0000313" key="5">
    <source>
        <dbReference type="Proteomes" id="UP000222056"/>
    </source>
</evidence>
<dbReference type="Pfam" id="PF00266">
    <property type="entry name" value="Aminotran_5"/>
    <property type="match status" value="1"/>
</dbReference>
<dbReference type="Gene3D" id="3.90.1150.10">
    <property type="entry name" value="Aspartate Aminotransferase, domain 1"/>
    <property type="match status" value="1"/>
</dbReference>
<dbReference type="GO" id="GO:0016829">
    <property type="term" value="F:lyase activity"/>
    <property type="evidence" value="ECO:0007669"/>
    <property type="project" value="UniProtKB-KW"/>
</dbReference>
<keyword evidence="2" id="KW-0663">Pyridoxal phosphate</keyword>
<accession>A0A1H6FZ42</accession>
<dbReference type="Proteomes" id="UP000222056">
    <property type="component" value="Unassembled WGS sequence"/>
</dbReference>
<evidence type="ECO:0000256" key="1">
    <source>
        <dbReference type="ARBA" id="ARBA00001933"/>
    </source>
</evidence>
<dbReference type="PANTHER" id="PTHR43586:SF8">
    <property type="entry name" value="CYSTEINE DESULFURASE 1, CHLOROPLASTIC"/>
    <property type="match status" value="1"/>
</dbReference>
<evidence type="ECO:0000259" key="3">
    <source>
        <dbReference type="Pfam" id="PF00266"/>
    </source>
</evidence>
<comment type="cofactor">
    <cofactor evidence="1">
        <name>pyridoxal 5'-phosphate</name>
        <dbReference type="ChEBI" id="CHEBI:597326"/>
    </cofactor>
</comment>
<dbReference type="InterPro" id="IPR000192">
    <property type="entry name" value="Aminotrans_V_dom"/>
</dbReference>
<keyword evidence="4" id="KW-0456">Lyase</keyword>
<dbReference type="STRING" id="29539.SAMN02745716_1821"/>
<keyword evidence="5" id="KW-1185">Reference proteome</keyword>